<dbReference type="SUPFAM" id="SSF48452">
    <property type="entry name" value="TPR-like"/>
    <property type="match status" value="2"/>
</dbReference>
<dbReference type="NCBIfam" id="NF047371">
    <property type="entry name" value="FlcA_CTERM"/>
    <property type="match status" value="1"/>
</dbReference>
<dbReference type="Proteomes" id="UP000324209">
    <property type="component" value="Chromosome"/>
</dbReference>
<dbReference type="InterPro" id="IPR011990">
    <property type="entry name" value="TPR-like_helical_dom_sf"/>
</dbReference>
<dbReference type="Gene3D" id="1.25.40.10">
    <property type="entry name" value="Tetratricopeptide repeat domain"/>
    <property type="match status" value="3"/>
</dbReference>
<protein>
    <submittedName>
        <fullName evidence="2">Uncharacterized protein</fullName>
    </submittedName>
</protein>
<dbReference type="InterPro" id="IPR058109">
    <property type="entry name" value="FlcA_C"/>
</dbReference>
<evidence type="ECO:0000256" key="1">
    <source>
        <dbReference type="SAM" id="MobiDB-lite"/>
    </source>
</evidence>
<dbReference type="AlphaFoldDB" id="A0A5C1QPK5"/>
<dbReference type="InterPro" id="IPR058123">
    <property type="entry name" value="FlcA_N"/>
</dbReference>
<dbReference type="InterPro" id="IPR019734">
    <property type="entry name" value="TPR_rpt"/>
</dbReference>
<keyword evidence="3" id="KW-1185">Reference proteome</keyword>
<name>A0A5C1QPK5_9SPIO</name>
<evidence type="ECO:0000313" key="2">
    <source>
        <dbReference type="EMBL" id="QEN09397.1"/>
    </source>
</evidence>
<sequence>MPTREDIDSFKQQVNLWGNEAEVLESMGETIEDVQPPEPSLEESLNLGELDQDDISMDDFLSQVGLDESLEDEGSSGLDELMDDPVPTGQAPETDDFSLPGDLNDFGDLGFDEAPLEEDSAEDFSLDSLNEMIDGDELSGLDDLSPGEELSGLDDLSSGDELPGLNDLSLGDELPGLDDLSLGDELPGLEDLSPADELPGLDDLSGGDDDLEELDELDEDDDLEELDDLGSEDEGFDLDAPGEEFDLTSPDEDLPELSSFDDMSLDMDDENGEAQFSLGDFGEEFNFQEGISFDDDLDASLDSLDTLDDTFLMDDSDDLEIEEENLFEISEEDLDSVQESLSRLPLNLKVSIQDALADADDLTGVRYRKLVSMLIKGSAPRLINTEFYNITGKKIELPKGYQKLTGREFEVRKSGFFYQFAEKGWPFVRMVAVILVMLGLTVYLSFNFLYRPLQALIYYNQGIDLIEQDEYDQGVSLFNKAYFGWSLGKLTIEGWPSKSRFLEYADAFLDRRAYPDAAHMYEGLLGEYPDYIKGYHEYGLFLTNITGKYAKAAEILSSGLGRDLYNYDLMLALGDNYMLWSEEDPDKLEDARFQYATALSRYDGNDEIMLRMLRYFLRVQDDGNISILSNIYSKKAGIRGDTAFISLTLSDLAGYYIDRNQVSEAKDLLFKAEDIDTTVPDVHYQLARYFRRTYNMDQEKKALQKALFYMDQTQPLNRSRIFKKIGIYRRRGEIGYEEGLYDEAEEEFVAGIRLLEDSQVRGLIGTNPEIGELYADMGNLHYEIYDDLSGALNYFNLAEKNQYHTGDIAYRKGFIYYDQQQYNQAVLEFESALKNLSDTRNARFALANTLVYRQNLFGARNQYMEILRDLKQEESSLPYLAPEDILEHRSLVNHFIQVYNNLAYVDYALSERGSDPAKQSQALLSLTRAADYADRIDRDPDTQVRTRPEDSLVFQNTMAMIKPLPGTDVFMFDEIPRTPDELLSK</sequence>
<accession>A0A5C1QPK5</accession>
<dbReference type="RefSeq" id="WP_149487472.1">
    <property type="nucleotide sequence ID" value="NZ_CP036150.1"/>
</dbReference>
<feature type="compositionally biased region" description="Acidic residues" evidence="1">
    <location>
        <begin position="205"/>
        <end position="254"/>
    </location>
</feature>
<organism evidence="2 3">
    <name type="scientific">Oceanispirochaeta crateris</name>
    <dbReference type="NCBI Taxonomy" id="2518645"/>
    <lineage>
        <taxon>Bacteria</taxon>
        <taxon>Pseudomonadati</taxon>
        <taxon>Spirochaetota</taxon>
        <taxon>Spirochaetia</taxon>
        <taxon>Spirochaetales</taxon>
        <taxon>Spirochaetaceae</taxon>
        <taxon>Oceanispirochaeta</taxon>
    </lineage>
</organism>
<gene>
    <name evidence="2" type="ORF">EXM22_15945</name>
</gene>
<proteinExistence type="predicted"/>
<dbReference type="EMBL" id="CP036150">
    <property type="protein sequence ID" value="QEN09397.1"/>
    <property type="molecule type" value="Genomic_DNA"/>
</dbReference>
<dbReference type="SMART" id="SM00028">
    <property type="entry name" value="TPR"/>
    <property type="match status" value="4"/>
</dbReference>
<dbReference type="OrthoDB" id="349862at2"/>
<feature type="region of interest" description="Disordered" evidence="1">
    <location>
        <begin position="28"/>
        <end position="254"/>
    </location>
</feature>
<dbReference type="NCBIfam" id="NF047372">
    <property type="entry name" value="FlcA_NTERM"/>
    <property type="match status" value="1"/>
</dbReference>
<dbReference type="KEGG" id="ock:EXM22_15945"/>
<reference evidence="2 3" key="1">
    <citation type="submission" date="2019-02" db="EMBL/GenBank/DDBJ databases">
        <title>Complete Genome Sequence and Methylome Analysis of free living Spirochaetas.</title>
        <authorList>
            <person name="Fomenkov A."/>
            <person name="Dubinina G."/>
            <person name="Leshcheva N."/>
            <person name="Mikheeva N."/>
            <person name="Grabovich M."/>
            <person name="Vincze T."/>
            <person name="Roberts R.J."/>
        </authorList>
    </citation>
    <scope>NUCLEOTIDE SEQUENCE [LARGE SCALE GENOMIC DNA]</scope>
    <source>
        <strain evidence="2 3">K2</strain>
    </source>
</reference>
<evidence type="ECO:0000313" key="3">
    <source>
        <dbReference type="Proteomes" id="UP000324209"/>
    </source>
</evidence>
<feature type="compositionally biased region" description="Acidic residues" evidence="1">
    <location>
        <begin position="110"/>
        <end position="125"/>
    </location>
</feature>